<dbReference type="AlphaFoldDB" id="A0A0G1IRM5"/>
<dbReference type="GO" id="GO:0005975">
    <property type="term" value="P:carbohydrate metabolic process"/>
    <property type="evidence" value="ECO:0007669"/>
    <property type="project" value="InterPro"/>
</dbReference>
<dbReference type="EMBL" id="LCIT01000018">
    <property type="protein sequence ID" value="KKT62046.1"/>
    <property type="molecule type" value="Genomic_DNA"/>
</dbReference>
<dbReference type="InterPro" id="IPR000056">
    <property type="entry name" value="Ribul_P_3_epim-like"/>
</dbReference>
<keyword evidence="1" id="KW-0479">Metal-binding</keyword>
<dbReference type="Pfam" id="PF00834">
    <property type="entry name" value="Ribul_P_3_epim"/>
    <property type="match status" value="1"/>
</dbReference>
<dbReference type="PANTHER" id="PTHR11749">
    <property type="entry name" value="RIBULOSE-5-PHOSPHATE-3-EPIMERASE"/>
    <property type="match status" value="1"/>
</dbReference>
<evidence type="ECO:0000256" key="1">
    <source>
        <dbReference type="ARBA" id="ARBA00022723"/>
    </source>
</evidence>
<gene>
    <name evidence="3" type="ORF">UW55_C0018G0013</name>
</gene>
<reference evidence="3 4" key="1">
    <citation type="journal article" date="2015" name="Nature">
        <title>rRNA introns, odd ribosomes, and small enigmatic genomes across a large radiation of phyla.</title>
        <authorList>
            <person name="Brown C.T."/>
            <person name="Hug L.A."/>
            <person name="Thomas B.C."/>
            <person name="Sharon I."/>
            <person name="Castelle C.J."/>
            <person name="Singh A."/>
            <person name="Wilkins M.J."/>
            <person name="Williams K.H."/>
            <person name="Banfield J.F."/>
        </authorList>
    </citation>
    <scope>NUCLEOTIDE SEQUENCE [LARGE SCALE GENOMIC DNA]</scope>
</reference>
<evidence type="ECO:0000256" key="2">
    <source>
        <dbReference type="ARBA" id="ARBA00023235"/>
    </source>
</evidence>
<keyword evidence="2" id="KW-0413">Isomerase</keyword>
<dbReference type="Gene3D" id="3.20.20.70">
    <property type="entry name" value="Aldolase class I"/>
    <property type="match status" value="1"/>
</dbReference>
<comment type="caution">
    <text evidence="3">The sequence shown here is derived from an EMBL/GenBank/DDBJ whole genome shotgun (WGS) entry which is preliminary data.</text>
</comment>
<dbReference type="Proteomes" id="UP000033945">
    <property type="component" value="Unassembled WGS sequence"/>
</dbReference>
<evidence type="ECO:0000313" key="3">
    <source>
        <dbReference type="EMBL" id="KKT62046.1"/>
    </source>
</evidence>
<dbReference type="SUPFAM" id="SSF51366">
    <property type="entry name" value="Ribulose-phoshate binding barrel"/>
    <property type="match status" value="1"/>
</dbReference>
<evidence type="ECO:0000313" key="4">
    <source>
        <dbReference type="Proteomes" id="UP000033945"/>
    </source>
</evidence>
<accession>A0A0G1IRM5</accession>
<dbReference type="InterPro" id="IPR013785">
    <property type="entry name" value="Aldolase_TIM"/>
</dbReference>
<dbReference type="GO" id="GO:0016857">
    <property type="term" value="F:racemase and epimerase activity, acting on carbohydrates and derivatives"/>
    <property type="evidence" value="ECO:0007669"/>
    <property type="project" value="InterPro"/>
</dbReference>
<proteinExistence type="predicted"/>
<protein>
    <submittedName>
        <fullName evidence="3">Ribulose-phosphate 3-epimerase</fullName>
    </submittedName>
</protein>
<name>A0A0G1IRM5_9BACT</name>
<sequence length="226" mass="25796">MVEIIPSVNVSNFEELKERLKLVEPLTKWAHLDVSDGVFTKYVSWHEPKDLVGFKTKLKLEVHLMIDQPEREIEEWLIKPVNRVIFHQEATKEHQFLINKIHEAKKEAGIAIKPDTPWLKLFPYINKVDIFQLLAVSPGPSGQEFSEEIFHKIGHIRHVAPHAIIEIDGGVNKSVARRCITEGAKLLVAGSYLFNSKNIKKAIEENVCGRKNGFWFAALAFGKSVR</sequence>
<dbReference type="GO" id="GO:0046872">
    <property type="term" value="F:metal ion binding"/>
    <property type="evidence" value="ECO:0007669"/>
    <property type="project" value="UniProtKB-KW"/>
</dbReference>
<organism evidence="3 4">
    <name type="scientific">Candidatus Giovannonibacteria bacterium GW2011_GWA2_44_26</name>
    <dbReference type="NCBI Taxonomy" id="1618648"/>
    <lineage>
        <taxon>Bacteria</taxon>
        <taxon>Candidatus Giovannoniibacteriota</taxon>
    </lineage>
</organism>
<dbReference type="InterPro" id="IPR011060">
    <property type="entry name" value="RibuloseP-bd_barrel"/>
</dbReference>